<evidence type="ECO:0000256" key="6">
    <source>
        <dbReference type="SAM" id="Phobius"/>
    </source>
</evidence>
<dbReference type="EMBL" id="RCOS01000113">
    <property type="protein sequence ID" value="RSN73577.1"/>
    <property type="molecule type" value="Genomic_DNA"/>
</dbReference>
<proteinExistence type="inferred from homology"/>
<keyword evidence="3 6" id="KW-0812">Transmembrane</keyword>
<dbReference type="Pfam" id="PF01940">
    <property type="entry name" value="DUF92"/>
    <property type="match status" value="1"/>
</dbReference>
<dbReference type="Proteomes" id="UP000277582">
    <property type="component" value="Unassembled WGS sequence"/>
</dbReference>
<evidence type="ECO:0000313" key="7">
    <source>
        <dbReference type="EMBL" id="RSN73577.1"/>
    </source>
</evidence>
<feature type="transmembrane region" description="Helical" evidence="6">
    <location>
        <begin position="24"/>
        <end position="42"/>
    </location>
</feature>
<dbReference type="InterPro" id="IPR002794">
    <property type="entry name" value="DUF92_TMEM19"/>
</dbReference>
<feature type="transmembrane region" description="Helical" evidence="6">
    <location>
        <begin position="54"/>
        <end position="87"/>
    </location>
</feature>
<evidence type="ECO:0000256" key="1">
    <source>
        <dbReference type="ARBA" id="ARBA00004141"/>
    </source>
</evidence>
<comment type="similarity">
    <text evidence="2">Belongs to the TMEM19 family.</text>
</comment>
<keyword evidence="5 6" id="KW-0472">Membrane</keyword>
<accession>A0A3R9PHC8</accession>
<feature type="transmembrane region" description="Helical" evidence="6">
    <location>
        <begin position="107"/>
        <end position="126"/>
    </location>
</feature>
<dbReference type="PANTHER" id="PTHR13353:SF5">
    <property type="entry name" value="TRANSMEMBRANE PROTEIN 19"/>
    <property type="match status" value="1"/>
</dbReference>
<comment type="subcellular location">
    <subcellularLocation>
        <location evidence="1">Membrane</location>
        <topology evidence="1">Multi-pass membrane protein</topology>
    </subcellularLocation>
</comment>
<evidence type="ECO:0000313" key="8">
    <source>
        <dbReference type="Proteomes" id="UP000277582"/>
    </source>
</evidence>
<reference evidence="7 8" key="1">
    <citation type="submission" date="2018-10" db="EMBL/GenBank/DDBJ databases">
        <title>Co-occurring genomic capacity for anaerobic methane metabolism and dissimilatory sulfite reduction discovered in the Korarchaeota.</title>
        <authorList>
            <person name="Mckay L.J."/>
            <person name="Dlakic M."/>
            <person name="Fields M.W."/>
            <person name="Delmont T.O."/>
            <person name="Eren A.M."/>
            <person name="Jay Z.J."/>
            <person name="Klingelsmith K.B."/>
            <person name="Rusch D.B."/>
            <person name="Inskeep W.P."/>
        </authorList>
    </citation>
    <scope>NUCLEOTIDE SEQUENCE [LARGE SCALE GENOMIC DNA]</scope>
    <source>
        <strain evidence="7 8">MDKW</strain>
    </source>
</reference>
<evidence type="ECO:0000256" key="3">
    <source>
        <dbReference type="ARBA" id="ARBA00022692"/>
    </source>
</evidence>
<dbReference type="PANTHER" id="PTHR13353">
    <property type="entry name" value="TRANSMEMBRANE PROTEIN 19"/>
    <property type="match status" value="1"/>
</dbReference>
<sequence length="281" mass="30264">MTDAPLTFSNHLFKKAIAERISMLDDKLVGLLLVMIIALLGYKKDAVNLSGLASGIIVGFVTVLLGGLLLFLPLLTFFVLGSMFTVYKYNLKEIKGAAEDRKGRRSWNNVLSNGVPPLIFLLIWRFSSNDAFLLAFFSSIAADTSDTLSNEIGVLSEKDPILLFSWKRVPAGTSGAVSLLGTVTALLSPLPISFESYFISGGSIRFLMIPAFCGFLGSLFDSILGALVQEKRICPVCGRITEKKIHCGYSTRYLAGVKGFGNGSVNFTMSLAAGALSLVIP</sequence>
<comment type="caution">
    <text evidence="7">The sequence shown here is derived from an EMBL/GenBank/DDBJ whole genome shotgun (WGS) entry which is preliminary data.</text>
</comment>
<name>A0A3R9PHC8_9CREN</name>
<evidence type="ECO:0000256" key="4">
    <source>
        <dbReference type="ARBA" id="ARBA00022989"/>
    </source>
</evidence>
<gene>
    <name evidence="7" type="ORF">D6D85_09880</name>
</gene>
<dbReference type="GO" id="GO:0016020">
    <property type="term" value="C:membrane"/>
    <property type="evidence" value="ECO:0007669"/>
    <property type="project" value="UniProtKB-SubCell"/>
</dbReference>
<organism evidence="7 8">
    <name type="scientific">Candidatus Methanodesulfokora washburnensis</name>
    <dbReference type="NCBI Taxonomy" id="2478471"/>
    <lineage>
        <taxon>Archaea</taxon>
        <taxon>Thermoproteota</taxon>
        <taxon>Candidatus Korarchaeia</taxon>
        <taxon>Candidatus Korarchaeia incertae sedis</taxon>
        <taxon>Candidatus Methanodesulfokora</taxon>
    </lineage>
</organism>
<evidence type="ECO:0000256" key="5">
    <source>
        <dbReference type="ARBA" id="ARBA00023136"/>
    </source>
</evidence>
<keyword evidence="8" id="KW-1185">Reference proteome</keyword>
<dbReference type="AlphaFoldDB" id="A0A3R9PHC8"/>
<feature type="transmembrane region" description="Helical" evidence="6">
    <location>
        <begin position="206"/>
        <end position="228"/>
    </location>
</feature>
<protein>
    <submittedName>
        <fullName evidence="7">DUF92 domain-containing protein</fullName>
    </submittedName>
</protein>
<keyword evidence="4 6" id="KW-1133">Transmembrane helix</keyword>
<evidence type="ECO:0000256" key="2">
    <source>
        <dbReference type="ARBA" id="ARBA00009012"/>
    </source>
</evidence>